<feature type="region of interest" description="Disordered" evidence="1">
    <location>
        <begin position="159"/>
        <end position="183"/>
    </location>
</feature>
<feature type="compositionally biased region" description="Polar residues" evidence="1">
    <location>
        <begin position="77"/>
        <end position="91"/>
    </location>
</feature>
<organism evidence="2 3">
    <name type="scientific">Eumeta variegata</name>
    <name type="common">Bagworm moth</name>
    <name type="synonym">Eumeta japonica</name>
    <dbReference type="NCBI Taxonomy" id="151549"/>
    <lineage>
        <taxon>Eukaryota</taxon>
        <taxon>Metazoa</taxon>
        <taxon>Ecdysozoa</taxon>
        <taxon>Arthropoda</taxon>
        <taxon>Hexapoda</taxon>
        <taxon>Insecta</taxon>
        <taxon>Pterygota</taxon>
        <taxon>Neoptera</taxon>
        <taxon>Endopterygota</taxon>
        <taxon>Lepidoptera</taxon>
        <taxon>Glossata</taxon>
        <taxon>Ditrysia</taxon>
        <taxon>Tineoidea</taxon>
        <taxon>Psychidae</taxon>
        <taxon>Oiketicinae</taxon>
        <taxon>Eumeta</taxon>
    </lineage>
</organism>
<accession>A0A4C1XB80</accession>
<dbReference type="EMBL" id="BGZK01000767">
    <property type="protein sequence ID" value="GBP59664.1"/>
    <property type="molecule type" value="Genomic_DNA"/>
</dbReference>
<evidence type="ECO:0000313" key="2">
    <source>
        <dbReference type="EMBL" id="GBP59664.1"/>
    </source>
</evidence>
<dbReference type="Proteomes" id="UP000299102">
    <property type="component" value="Unassembled WGS sequence"/>
</dbReference>
<protein>
    <submittedName>
        <fullName evidence="2">Uncharacterized protein</fullName>
    </submittedName>
</protein>
<sequence length="183" mass="20188">MPIPFLFAIPILDWDLSTEDPLDIAEAESKDGLYGTDANRRTSACGALTAYHATEAETPRTGSGMADQEQKRVEHATPNSSFAPTASSQSCPVEGLHPFSAHIRSTTAWYALCSILQKKRIKPKKHRPMDDRGSGTNIARRMYDIADQGPYKFLRSIAPMHERSPSGRPLPRELLKTLPPTQG</sequence>
<dbReference type="AlphaFoldDB" id="A0A4C1XB80"/>
<feature type="region of interest" description="Disordered" evidence="1">
    <location>
        <begin position="55"/>
        <end position="91"/>
    </location>
</feature>
<proteinExistence type="predicted"/>
<reference evidence="2 3" key="1">
    <citation type="journal article" date="2019" name="Commun. Biol.">
        <title>The bagworm genome reveals a unique fibroin gene that provides high tensile strength.</title>
        <authorList>
            <person name="Kono N."/>
            <person name="Nakamura H."/>
            <person name="Ohtoshi R."/>
            <person name="Tomita M."/>
            <person name="Numata K."/>
            <person name="Arakawa K."/>
        </authorList>
    </citation>
    <scope>NUCLEOTIDE SEQUENCE [LARGE SCALE GENOMIC DNA]</scope>
</reference>
<keyword evidence="3" id="KW-1185">Reference proteome</keyword>
<comment type="caution">
    <text evidence="2">The sequence shown here is derived from an EMBL/GenBank/DDBJ whole genome shotgun (WGS) entry which is preliminary data.</text>
</comment>
<evidence type="ECO:0000313" key="3">
    <source>
        <dbReference type="Proteomes" id="UP000299102"/>
    </source>
</evidence>
<evidence type="ECO:0000256" key="1">
    <source>
        <dbReference type="SAM" id="MobiDB-lite"/>
    </source>
</evidence>
<feature type="compositionally biased region" description="Basic and acidic residues" evidence="1">
    <location>
        <begin position="160"/>
        <end position="175"/>
    </location>
</feature>
<dbReference type="OrthoDB" id="412981at2759"/>
<name>A0A4C1XB80_EUMVA</name>
<gene>
    <name evidence="2" type="ORF">EVAR_39821_1</name>
</gene>